<dbReference type="STRING" id="1333662.LPB303_06400"/>
<evidence type="ECO:0000313" key="1">
    <source>
        <dbReference type="EMBL" id="OAD45914.1"/>
    </source>
</evidence>
<proteinExistence type="predicted"/>
<sequence length="486" mass="56162">MFLNSCANEPIDELNKKINIALRSGNEITEKERNEFIEYVNENSLDLPQIINSNNEINQEELTNLILSVANKRRNNTESKIFSPYKDSENEDKNTKVSIFIENSGSMDGYVKGTTEFEAALSDLLVQLQYKYNKEKNNNQNLNINFINTKIHPSKVDEVNNFVETLEPSKAPYKVGNRSVSKLNEILEIILDSTKQNEISILTSDCIYSLDKGKDTEGALEFQKSLTKGAFLEKSKEFNFSTIVLKMNSKFDGCYYDKDNSKTRLSKKERPYYFWIIGKHNLIKTFQEEINLKQLKGFENSYYLSNSQENNQPFFIVLKETNKIGNFKPTDRKAKYLKSINEIEYENGNLQFSIAVDLENIPVDKSYLMNIENYVVPDGYSINSIEKVDRNKIEKRDFLTVEKTTATHIITVATSSKFTLQDLKLELSNKIPSWVEESNSIDDRDVENELDKTFGLLYLVQGVFEAYTIQDPKNESYFNINIEIKK</sequence>
<name>A0A176TDJ0_9FLAO</name>
<accession>A0A176TDJ0</accession>
<evidence type="ECO:0000313" key="2">
    <source>
        <dbReference type="Proteomes" id="UP000076923"/>
    </source>
</evidence>
<gene>
    <name evidence="1" type="ORF">LPB303_06400</name>
</gene>
<dbReference type="EMBL" id="LVWE01000010">
    <property type="protein sequence ID" value="OAD45914.1"/>
    <property type="molecule type" value="Genomic_DNA"/>
</dbReference>
<keyword evidence="2" id="KW-1185">Reference proteome</keyword>
<dbReference type="Proteomes" id="UP000076923">
    <property type="component" value="Unassembled WGS sequence"/>
</dbReference>
<protein>
    <submittedName>
        <fullName evidence="1">Uncharacterized protein</fullName>
    </submittedName>
</protein>
<dbReference type="AlphaFoldDB" id="A0A176TDJ0"/>
<comment type="caution">
    <text evidence="1">The sequence shown here is derived from an EMBL/GenBank/DDBJ whole genome shotgun (WGS) entry which is preliminary data.</text>
</comment>
<reference evidence="1 2" key="1">
    <citation type="submission" date="2016-02" db="EMBL/GenBank/DDBJ databases">
        <title>Draft genome sequence of Polaribacter atrinae KACC17473.</title>
        <authorList>
            <person name="Shin S.-K."/>
            <person name="Yi H."/>
        </authorList>
    </citation>
    <scope>NUCLEOTIDE SEQUENCE [LARGE SCALE GENOMIC DNA]</scope>
    <source>
        <strain evidence="1 2">KACC 17473</strain>
    </source>
</reference>
<organism evidence="1 2">
    <name type="scientific">Polaribacter atrinae</name>
    <dbReference type="NCBI Taxonomy" id="1333662"/>
    <lineage>
        <taxon>Bacteria</taxon>
        <taxon>Pseudomonadati</taxon>
        <taxon>Bacteroidota</taxon>
        <taxon>Flavobacteriia</taxon>
        <taxon>Flavobacteriales</taxon>
        <taxon>Flavobacteriaceae</taxon>
    </lineage>
</organism>